<organism evidence="1 2">
    <name type="scientific">Ascidiaceihabitans donghaensis</name>
    <dbReference type="NCBI Taxonomy" id="1510460"/>
    <lineage>
        <taxon>Bacteria</taxon>
        <taxon>Pseudomonadati</taxon>
        <taxon>Pseudomonadota</taxon>
        <taxon>Alphaproteobacteria</taxon>
        <taxon>Rhodobacterales</taxon>
        <taxon>Paracoccaceae</taxon>
        <taxon>Ascidiaceihabitans</taxon>
    </lineage>
</organism>
<dbReference type="InterPro" id="IPR036291">
    <property type="entry name" value="NAD(P)-bd_dom_sf"/>
</dbReference>
<dbReference type="EMBL" id="OMOR01000001">
    <property type="protein sequence ID" value="SPH20701.1"/>
    <property type="molecule type" value="Genomic_DNA"/>
</dbReference>
<dbReference type="PANTHER" id="PTHR13812:SF19">
    <property type="entry name" value="KETIMINE REDUCTASE MU-CRYSTALLIN"/>
    <property type="match status" value="1"/>
</dbReference>
<dbReference type="GO" id="GO:0016491">
    <property type="term" value="F:oxidoreductase activity"/>
    <property type="evidence" value="ECO:0007669"/>
    <property type="project" value="UniProtKB-KW"/>
</dbReference>
<reference evidence="1 2" key="1">
    <citation type="submission" date="2018-03" db="EMBL/GenBank/DDBJ databases">
        <authorList>
            <person name="Keele B.F."/>
        </authorList>
    </citation>
    <scope>NUCLEOTIDE SEQUENCE [LARGE SCALE GENOMIC DNA]</scope>
    <source>
        <strain evidence="1 2">CECT 8599</strain>
    </source>
</reference>
<dbReference type="InterPro" id="IPR023401">
    <property type="entry name" value="ODC_N"/>
</dbReference>
<dbReference type="SUPFAM" id="SSF51735">
    <property type="entry name" value="NAD(P)-binding Rossmann-fold domains"/>
    <property type="match status" value="1"/>
</dbReference>
<evidence type="ECO:0000313" key="2">
    <source>
        <dbReference type="Proteomes" id="UP000244880"/>
    </source>
</evidence>
<protein>
    <submittedName>
        <fullName evidence="1">Delta(1)-pyrroline-2-carboxylate reductase</fullName>
        <ecNumber evidence="1">1.5.1.49</ecNumber>
    </submittedName>
</protein>
<dbReference type="Pfam" id="PF02423">
    <property type="entry name" value="OCD_Mu_crystall"/>
    <property type="match status" value="1"/>
</dbReference>
<keyword evidence="1" id="KW-0560">Oxidoreductase</keyword>
<name>A0A2R8BCD9_9RHOB</name>
<dbReference type="AlphaFoldDB" id="A0A2R8BCD9"/>
<dbReference type="OrthoDB" id="9809203at2"/>
<gene>
    <name evidence="1" type="ORF">ASD8599_01440</name>
</gene>
<dbReference type="GO" id="GO:0005737">
    <property type="term" value="C:cytoplasm"/>
    <property type="evidence" value="ECO:0007669"/>
    <property type="project" value="TreeGrafter"/>
</dbReference>
<proteinExistence type="predicted"/>
<accession>A0A2R8BCD9</accession>
<dbReference type="PIRSF" id="PIRSF001439">
    <property type="entry name" value="CryM"/>
    <property type="match status" value="1"/>
</dbReference>
<keyword evidence="2" id="KW-1185">Reference proteome</keyword>
<sequence>MIILDRRQIEDLIYLPAAATAIRDAFCSTSRGEVNLPPVGHITFPQVSGDCHIKYGHMQGKPDFVIKIATGFPQNAETEGGTGNGMSLVLSATTGAVQAILHDEMVMTDMRTGLAGSIATQALARSDSRTVLIVGTGPQAMRQIESHAAVMGDHLNFEVWGRSASKAAQLADKLGGRFAVRSVSDLETAVRSADVIVTATGSTKPLFQSDWVSAGTHITAVGADAPGKQELDVNLVARADLRVVDLAAQCLDHGEMSHAAVQGLIAGQDVLELGQVLLQAATGRKSPGHITIADLTGIAAQDIAIADVVLKAYRAKGGRDV</sequence>
<dbReference type="Proteomes" id="UP000244880">
    <property type="component" value="Unassembled WGS sequence"/>
</dbReference>
<evidence type="ECO:0000313" key="1">
    <source>
        <dbReference type="EMBL" id="SPH20701.1"/>
    </source>
</evidence>
<dbReference type="Gene3D" id="3.30.1780.10">
    <property type="entry name" value="ornithine cyclodeaminase, domain 1"/>
    <property type="match status" value="1"/>
</dbReference>
<dbReference type="PANTHER" id="PTHR13812">
    <property type="entry name" value="KETIMINE REDUCTASE MU-CRYSTALLIN"/>
    <property type="match status" value="1"/>
</dbReference>
<dbReference type="EC" id="1.5.1.49" evidence="1"/>
<dbReference type="Gene3D" id="3.40.50.720">
    <property type="entry name" value="NAD(P)-binding Rossmann-like Domain"/>
    <property type="match status" value="1"/>
</dbReference>
<dbReference type="InterPro" id="IPR003462">
    <property type="entry name" value="ODC_Mu_crystall"/>
</dbReference>
<dbReference type="RefSeq" id="WP_108827873.1">
    <property type="nucleotide sequence ID" value="NZ_OMOR01000001.1"/>
</dbReference>